<dbReference type="Proteomes" id="UP000316331">
    <property type="component" value="Unassembled WGS sequence"/>
</dbReference>
<evidence type="ECO:0000313" key="7">
    <source>
        <dbReference type="Proteomes" id="UP000316331"/>
    </source>
</evidence>
<dbReference type="PANTHER" id="PTHR43248">
    <property type="entry name" value="2-SUCCINYL-6-HYDROXY-2,4-CYCLOHEXADIENE-1-CARBOXYLATE SYNTHASE"/>
    <property type="match status" value="1"/>
</dbReference>
<dbReference type="Pfam" id="PF00561">
    <property type="entry name" value="Abhydrolase_1"/>
    <property type="match status" value="1"/>
</dbReference>
<evidence type="ECO:0000256" key="1">
    <source>
        <dbReference type="ARBA" id="ARBA00010088"/>
    </source>
</evidence>
<reference evidence="6 7" key="1">
    <citation type="submission" date="2019-06" db="EMBL/GenBank/DDBJ databases">
        <title>Sequencing the genomes of 1000 actinobacteria strains.</title>
        <authorList>
            <person name="Klenk H.-P."/>
        </authorList>
    </citation>
    <scope>NUCLEOTIDE SEQUENCE [LARGE SCALE GENOMIC DNA]</scope>
    <source>
        <strain evidence="6 7">DSM 103495</strain>
    </source>
</reference>
<dbReference type="Gene3D" id="3.40.50.1820">
    <property type="entry name" value="alpha/beta hydrolase"/>
    <property type="match status" value="1"/>
</dbReference>
<accession>A0A543F447</accession>
<evidence type="ECO:0000313" key="6">
    <source>
        <dbReference type="EMBL" id="TQM28605.1"/>
    </source>
</evidence>
<gene>
    <name evidence="6" type="ORF">FB390_0178</name>
</gene>
<evidence type="ECO:0000256" key="4">
    <source>
        <dbReference type="SAM" id="SignalP"/>
    </source>
</evidence>
<feature type="chain" id="PRO_5022104515" evidence="4">
    <location>
        <begin position="32"/>
        <end position="507"/>
    </location>
</feature>
<protein>
    <submittedName>
        <fullName evidence="6">Alpha/beta hydrolase family protein</fullName>
    </submittedName>
</protein>
<dbReference type="PANTHER" id="PTHR43248:SF29">
    <property type="entry name" value="TRIPEPTIDYL AMINOPEPTIDASE"/>
    <property type="match status" value="1"/>
</dbReference>
<comment type="similarity">
    <text evidence="1">Belongs to the peptidase S33 family.</text>
</comment>
<dbReference type="GO" id="GO:0016787">
    <property type="term" value="F:hydrolase activity"/>
    <property type="evidence" value="ECO:0007669"/>
    <property type="project" value="UniProtKB-KW"/>
</dbReference>
<evidence type="ECO:0000256" key="2">
    <source>
        <dbReference type="ARBA" id="ARBA00022729"/>
    </source>
</evidence>
<feature type="signal peptide" evidence="4">
    <location>
        <begin position="1"/>
        <end position="31"/>
    </location>
</feature>
<dbReference type="PROSITE" id="PS51257">
    <property type="entry name" value="PROKAR_LIPOPROTEIN"/>
    <property type="match status" value="1"/>
</dbReference>
<keyword evidence="7" id="KW-1185">Reference proteome</keyword>
<name>A0A543F447_9NOCA</name>
<dbReference type="AlphaFoldDB" id="A0A543F447"/>
<proteinExistence type="inferred from homology"/>
<dbReference type="InterPro" id="IPR051601">
    <property type="entry name" value="Serine_prot/Carboxylest_S33"/>
</dbReference>
<dbReference type="InterPro" id="IPR000073">
    <property type="entry name" value="AB_hydrolase_1"/>
</dbReference>
<dbReference type="EMBL" id="VFPG01000001">
    <property type="protein sequence ID" value="TQM28605.1"/>
    <property type="molecule type" value="Genomic_DNA"/>
</dbReference>
<comment type="caution">
    <text evidence="6">The sequence shown here is derived from an EMBL/GenBank/DDBJ whole genome shotgun (WGS) entry which is preliminary data.</text>
</comment>
<evidence type="ECO:0000256" key="3">
    <source>
        <dbReference type="ARBA" id="ARBA00022801"/>
    </source>
</evidence>
<evidence type="ECO:0000259" key="5">
    <source>
        <dbReference type="Pfam" id="PF00561"/>
    </source>
</evidence>
<keyword evidence="3 6" id="KW-0378">Hydrolase</keyword>
<dbReference type="InterPro" id="IPR029058">
    <property type="entry name" value="AB_hydrolase_fold"/>
</dbReference>
<keyword evidence="2 4" id="KW-0732">Signal</keyword>
<sequence length="507" mass="54377">MRRRRTIQRAARSWFPRAALAALLLTTAACADDEPLAAPAPTLEPFLRQTLTWESCENYPGGAGLSAEGIECARVMVPLDYADPMGETARIAISRLRARGERVAAILTNPGGPGGPGLDMPKMLAKTPLAERFDVIGMDVRGLGASTPLVRCPSAEETRTEQLLLGVGHTRGEVDQLEEEVEDFAVSCAEGSGPKLLSHVGTVDVARDLDVIRTVLGEQKLTYFGGSYGTRLGSTFAEMFPDRVRAMVLDGPLDPAADMSDPVADAAAFQRAFEAYAADCATAPDCPLGTDPRQATEVYRKLTLPLIRHPAATTDQRGVDFFDAVDGVVASMYSPKLWPDLTAALAELSRGRGDALQAITTGHSDSVGLGVHLAVKCLEEVRVTDRAQVTQQERRIREVAPIFDSGLPITESPLGVCAFWPVPPNWQPHPPVITGLPTVVVVAATGDPATPYERGVRLAEALDARLITYAATQHGVAFKGVPCVDEPVMKYLIELVPPPDTRCAQQR</sequence>
<dbReference type="RefSeq" id="WP_246123797.1">
    <property type="nucleotide sequence ID" value="NZ_VFPG01000001.1"/>
</dbReference>
<organism evidence="6 7">
    <name type="scientific">Nocardia bhagyanarayanae</name>
    <dbReference type="NCBI Taxonomy" id="1215925"/>
    <lineage>
        <taxon>Bacteria</taxon>
        <taxon>Bacillati</taxon>
        <taxon>Actinomycetota</taxon>
        <taxon>Actinomycetes</taxon>
        <taxon>Mycobacteriales</taxon>
        <taxon>Nocardiaceae</taxon>
        <taxon>Nocardia</taxon>
    </lineage>
</organism>
<dbReference type="SUPFAM" id="SSF53474">
    <property type="entry name" value="alpha/beta-Hydrolases"/>
    <property type="match status" value="1"/>
</dbReference>
<feature type="domain" description="AB hydrolase-1" evidence="5">
    <location>
        <begin position="105"/>
        <end position="477"/>
    </location>
</feature>